<keyword evidence="2" id="KW-0812">Transmembrane</keyword>
<evidence type="ECO:0000256" key="2">
    <source>
        <dbReference type="SAM" id="Phobius"/>
    </source>
</evidence>
<keyword evidence="5" id="KW-1185">Reference proteome</keyword>
<evidence type="ECO:0000256" key="1">
    <source>
        <dbReference type="ARBA" id="ARBA00010609"/>
    </source>
</evidence>
<name>A0A8X8ZTG1_SALSN</name>
<evidence type="ECO:0000259" key="3">
    <source>
        <dbReference type="Pfam" id="PF07732"/>
    </source>
</evidence>
<dbReference type="Proteomes" id="UP000298416">
    <property type="component" value="Unassembled WGS sequence"/>
</dbReference>
<gene>
    <name evidence="4" type="ORF">SASPL_123917</name>
</gene>
<dbReference type="Gene3D" id="2.60.40.420">
    <property type="entry name" value="Cupredoxins - blue copper proteins"/>
    <property type="match status" value="1"/>
</dbReference>
<dbReference type="GO" id="GO:0005507">
    <property type="term" value="F:copper ion binding"/>
    <property type="evidence" value="ECO:0007669"/>
    <property type="project" value="InterPro"/>
</dbReference>
<comment type="caution">
    <text evidence="4">The sequence shown here is derived from an EMBL/GenBank/DDBJ whole genome shotgun (WGS) entry which is preliminary data.</text>
</comment>
<organism evidence="4">
    <name type="scientific">Salvia splendens</name>
    <name type="common">Scarlet sage</name>
    <dbReference type="NCBI Taxonomy" id="180675"/>
    <lineage>
        <taxon>Eukaryota</taxon>
        <taxon>Viridiplantae</taxon>
        <taxon>Streptophyta</taxon>
        <taxon>Embryophyta</taxon>
        <taxon>Tracheophyta</taxon>
        <taxon>Spermatophyta</taxon>
        <taxon>Magnoliopsida</taxon>
        <taxon>eudicotyledons</taxon>
        <taxon>Gunneridae</taxon>
        <taxon>Pentapetalae</taxon>
        <taxon>asterids</taxon>
        <taxon>lamiids</taxon>
        <taxon>Lamiales</taxon>
        <taxon>Lamiaceae</taxon>
        <taxon>Nepetoideae</taxon>
        <taxon>Mentheae</taxon>
        <taxon>Salviinae</taxon>
        <taxon>Salvia</taxon>
        <taxon>Salvia subgen. Calosphace</taxon>
        <taxon>core Calosphace</taxon>
    </lineage>
</organism>
<dbReference type="SUPFAM" id="SSF49503">
    <property type="entry name" value="Cupredoxins"/>
    <property type="match status" value="1"/>
</dbReference>
<feature type="domain" description="Plastocyanin-like" evidence="3">
    <location>
        <begin position="104"/>
        <end position="141"/>
    </location>
</feature>
<reference evidence="4" key="1">
    <citation type="submission" date="2018-01" db="EMBL/GenBank/DDBJ databases">
        <authorList>
            <person name="Mao J.F."/>
        </authorList>
    </citation>
    <scope>NUCLEOTIDE SEQUENCE</scope>
    <source>
        <strain evidence="4">Huo1</strain>
        <tissue evidence="4">Leaf</tissue>
    </source>
</reference>
<keyword evidence="2" id="KW-1133">Transmembrane helix</keyword>
<feature type="transmembrane region" description="Helical" evidence="2">
    <location>
        <begin position="30"/>
        <end position="49"/>
    </location>
</feature>
<comment type="similarity">
    <text evidence="1">Belongs to the multicopper oxidase family.</text>
</comment>
<dbReference type="Pfam" id="PF07732">
    <property type="entry name" value="Cu-oxidase_3"/>
    <property type="match status" value="1"/>
</dbReference>
<sequence>MANSAVAVQLRLIYIKTQTVSANATTIRGYAAASSLIAALALLLALHAANADNPYRYYTWKITYGDIYPLGVKQQAHLSSSFSLCICVFLGFFLKFFWGECVLQGILINGQFPGPTIDCITNDNLIISVYNYLNAPFFLSW</sequence>
<reference evidence="4" key="2">
    <citation type="submission" date="2020-08" db="EMBL/GenBank/DDBJ databases">
        <title>Plant Genome Project.</title>
        <authorList>
            <person name="Zhang R.-G."/>
        </authorList>
    </citation>
    <scope>NUCLEOTIDE SEQUENCE</scope>
    <source>
        <strain evidence="4">Huo1</strain>
        <tissue evidence="4">Leaf</tissue>
    </source>
</reference>
<keyword evidence="2" id="KW-0472">Membrane</keyword>
<protein>
    <recommendedName>
        <fullName evidence="3">Plastocyanin-like domain-containing protein</fullName>
    </recommendedName>
</protein>
<dbReference type="EMBL" id="PNBA02000008">
    <property type="protein sequence ID" value="KAG6416487.1"/>
    <property type="molecule type" value="Genomic_DNA"/>
</dbReference>
<dbReference type="InterPro" id="IPR011707">
    <property type="entry name" value="Cu-oxidase-like_N"/>
</dbReference>
<proteinExistence type="inferred from homology"/>
<evidence type="ECO:0000313" key="4">
    <source>
        <dbReference type="EMBL" id="KAG6416487.1"/>
    </source>
</evidence>
<accession>A0A8X8ZTG1</accession>
<feature type="transmembrane region" description="Helical" evidence="2">
    <location>
        <begin position="78"/>
        <end position="98"/>
    </location>
</feature>
<dbReference type="AlphaFoldDB" id="A0A8X8ZTG1"/>
<evidence type="ECO:0000313" key="5">
    <source>
        <dbReference type="Proteomes" id="UP000298416"/>
    </source>
</evidence>
<dbReference type="InterPro" id="IPR008972">
    <property type="entry name" value="Cupredoxin"/>
</dbReference>